<feature type="domain" description="Toprim" evidence="15">
    <location>
        <begin position="259"/>
        <end position="340"/>
    </location>
</feature>
<evidence type="ECO:0000256" key="3">
    <source>
        <dbReference type="ARBA" id="ARBA00022679"/>
    </source>
</evidence>
<comment type="catalytic activity">
    <reaction evidence="12">
        <text>ssDNA + n NTP = ssDNA/pppN(pN)n-1 hybrid + (n-1) diphosphate.</text>
        <dbReference type="EC" id="2.7.7.101"/>
    </reaction>
</comment>
<evidence type="ECO:0000313" key="16">
    <source>
        <dbReference type="EMBL" id="MFC2948378.1"/>
    </source>
</evidence>
<dbReference type="SMART" id="SM00493">
    <property type="entry name" value="TOPRIM"/>
    <property type="match status" value="1"/>
</dbReference>
<dbReference type="Pfam" id="PF01807">
    <property type="entry name" value="Zn_ribbon_DnaG"/>
    <property type="match status" value="1"/>
</dbReference>
<dbReference type="InterPro" id="IPR002694">
    <property type="entry name" value="Znf_CHC2"/>
</dbReference>
<dbReference type="InterPro" id="IPR019475">
    <property type="entry name" value="DNA_primase_DnaB-bd"/>
</dbReference>
<name>A0ABV7A676_9BACI</name>
<dbReference type="InterPro" id="IPR030846">
    <property type="entry name" value="DnaG_bac"/>
</dbReference>
<comment type="similarity">
    <text evidence="12 13">Belongs to the DnaG primase family.</text>
</comment>
<evidence type="ECO:0000256" key="6">
    <source>
        <dbReference type="ARBA" id="ARBA00022723"/>
    </source>
</evidence>
<feature type="region of interest" description="Disordered" evidence="14">
    <location>
        <begin position="431"/>
        <end position="453"/>
    </location>
</feature>
<evidence type="ECO:0000256" key="7">
    <source>
        <dbReference type="ARBA" id="ARBA00022771"/>
    </source>
</evidence>
<dbReference type="Gene3D" id="3.90.980.10">
    <property type="entry name" value="DNA primase, catalytic core, N-terminal domain"/>
    <property type="match status" value="1"/>
</dbReference>
<dbReference type="SUPFAM" id="SSF48024">
    <property type="entry name" value="N-terminal domain of DnaB helicase"/>
    <property type="match status" value="1"/>
</dbReference>
<dbReference type="PROSITE" id="PS50880">
    <property type="entry name" value="TOPRIM"/>
    <property type="match status" value="1"/>
</dbReference>
<dbReference type="InterPro" id="IPR006295">
    <property type="entry name" value="DNA_primase_DnaG"/>
</dbReference>
<evidence type="ECO:0000256" key="13">
    <source>
        <dbReference type="PIRNR" id="PIRNR002811"/>
    </source>
</evidence>
<comment type="cofactor">
    <cofactor evidence="12 13">
        <name>Zn(2+)</name>
        <dbReference type="ChEBI" id="CHEBI:29105"/>
    </cofactor>
    <text evidence="12 13">Binds 1 zinc ion per monomer.</text>
</comment>
<dbReference type="PANTHER" id="PTHR30313">
    <property type="entry name" value="DNA PRIMASE"/>
    <property type="match status" value="1"/>
</dbReference>
<dbReference type="SUPFAM" id="SSF57783">
    <property type="entry name" value="Zinc beta-ribbon"/>
    <property type="match status" value="1"/>
</dbReference>
<reference evidence="17" key="1">
    <citation type="journal article" date="2019" name="Int. J. Syst. Evol. Microbiol.">
        <title>The Global Catalogue of Microorganisms (GCM) 10K type strain sequencing project: providing services to taxonomists for standard genome sequencing and annotation.</title>
        <authorList>
            <consortium name="The Broad Institute Genomics Platform"/>
            <consortium name="The Broad Institute Genome Sequencing Center for Infectious Disease"/>
            <person name="Wu L."/>
            <person name="Ma J."/>
        </authorList>
    </citation>
    <scope>NUCLEOTIDE SEQUENCE [LARGE SCALE GENOMIC DNA]</scope>
    <source>
        <strain evidence="17">KCTC 13193</strain>
    </source>
</reference>
<evidence type="ECO:0000256" key="14">
    <source>
        <dbReference type="SAM" id="MobiDB-lite"/>
    </source>
</evidence>
<dbReference type="EC" id="2.7.7.101" evidence="12"/>
<evidence type="ECO:0000259" key="15">
    <source>
        <dbReference type="PROSITE" id="PS50880"/>
    </source>
</evidence>
<dbReference type="InterPro" id="IPR036185">
    <property type="entry name" value="DNA_heli_DnaB-like_N_sf"/>
</dbReference>
<dbReference type="SUPFAM" id="SSF56731">
    <property type="entry name" value="DNA primase core"/>
    <property type="match status" value="1"/>
</dbReference>
<dbReference type="NCBIfam" id="TIGR01391">
    <property type="entry name" value="dnaG"/>
    <property type="match status" value="1"/>
</dbReference>
<dbReference type="HAMAP" id="MF_00974">
    <property type="entry name" value="DNA_primase_DnaG"/>
    <property type="match status" value="1"/>
</dbReference>
<sequence length="606" mass="69240">MANQVPDEVIEEVRKANDIVDVIGEYVQLKKQGRNYFGLCPFHGEKTPSFSVTQEKQIFHCFGCGKGGNVVTFLMEMESYSFYEALKHLADRSGVQLPEEGIRKETSLSTESQSILSAYEWLAKLYHHLLRHTKDGKEGYTYLKERGLHDDTIDTFQLGFAPNITDFTTEFLEKKGFHQQLMVKAGLLSQKDDNSVSDRFSGRVIFPIRNHLGKTIAFNGRAINGQGPKYLHSAESELFRKGKTLFNFDLAKKHIRKENEAVLFEGSMDVISAYQAGVKNGIATLGTSLTDSQAKLLKRYVDTVILCYDGDRAGMDATYKAAQLLQNVGAYVKIARLSEDMDPDSFIRQYGGEAFIDQVIKPSTTFMGFYMRYVKKDFNLSLEGDRIKYVETVLRQVAVIDSPVEREYYLKELSNEYNISMDTLTEEIHQYRQKSGSREDKREKYSNTNKKAEPSFHSRKRLLPAFQNAERQLISYMLQNSYIAEKVQEEIGAAFNLDVHKIIATHLYAFYEEGHTADPGLFMERLDDEKARQVVAEISMLPVKDDISDREVNDYIRTILSESGDRMSIKALKEQQRLAEQQNDPLKAAQIAMQIIEIQKQLKNTN</sequence>
<dbReference type="InterPro" id="IPR036977">
    <property type="entry name" value="DNA_primase_Znf_CHC2"/>
</dbReference>
<comment type="function">
    <text evidence="12 13">RNA polymerase that catalyzes the synthesis of short RNA molecules used as primers for DNA polymerase during DNA replication.</text>
</comment>
<dbReference type="SMART" id="SM00400">
    <property type="entry name" value="ZnF_CHCC"/>
    <property type="match status" value="1"/>
</dbReference>
<evidence type="ECO:0000256" key="2">
    <source>
        <dbReference type="ARBA" id="ARBA00022515"/>
    </source>
</evidence>
<accession>A0ABV7A676</accession>
<keyword evidence="4 12" id="KW-0548">Nucleotidyltransferase</keyword>
<dbReference type="PIRSF" id="PIRSF002811">
    <property type="entry name" value="DnaG"/>
    <property type="match status" value="1"/>
</dbReference>
<protein>
    <recommendedName>
        <fullName evidence="12 13">DNA primase</fullName>
        <ecNumber evidence="12">2.7.7.101</ecNumber>
    </recommendedName>
</protein>
<evidence type="ECO:0000256" key="5">
    <source>
        <dbReference type="ARBA" id="ARBA00022705"/>
    </source>
</evidence>
<keyword evidence="1 12" id="KW-0240">DNA-directed RNA polymerase</keyword>
<keyword evidence="7 12" id="KW-0863">Zinc-finger</keyword>
<dbReference type="Pfam" id="PF10410">
    <property type="entry name" value="DnaB_bind"/>
    <property type="match status" value="1"/>
</dbReference>
<comment type="subunit">
    <text evidence="12">Monomer. Interacts with DnaB.</text>
</comment>
<dbReference type="InterPro" id="IPR006171">
    <property type="entry name" value="TOPRIM_dom"/>
</dbReference>
<evidence type="ECO:0000313" key="17">
    <source>
        <dbReference type="Proteomes" id="UP001595387"/>
    </source>
</evidence>
<dbReference type="Gene3D" id="6.10.140.360">
    <property type="match status" value="1"/>
</dbReference>
<gene>
    <name evidence="12 16" type="primary">dnaG</name>
    <name evidence="16" type="ORF">ACFODW_08500</name>
</gene>
<evidence type="ECO:0000256" key="1">
    <source>
        <dbReference type="ARBA" id="ARBA00022478"/>
    </source>
</evidence>
<dbReference type="Gene3D" id="1.10.860.10">
    <property type="entry name" value="DNAb Helicase, Chain A"/>
    <property type="match status" value="1"/>
</dbReference>
<comment type="domain">
    <text evidence="12">Contains an N-terminal zinc-binding domain, a central core domain that contains the primase activity, and a C-terminal DnaB-binding domain.</text>
</comment>
<dbReference type="Proteomes" id="UP001595387">
    <property type="component" value="Unassembled WGS sequence"/>
</dbReference>
<evidence type="ECO:0000256" key="10">
    <source>
        <dbReference type="ARBA" id="ARBA00023125"/>
    </source>
</evidence>
<comment type="caution">
    <text evidence="16">The sequence shown here is derived from an EMBL/GenBank/DDBJ whole genome shotgun (WGS) entry which is preliminary data.</text>
</comment>
<dbReference type="InterPro" id="IPR050219">
    <property type="entry name" value="DnaG_primase"/>
</dbReference>
<keyword evidence="3 12" id="KW-0808">Transferase</keyword>
<dbReference type="Gene3D" id="3.40.1360.10">
    <property type="match status" value="1"/>
</dbReference>
<dbReference type="Gene3D" id="3.90.580.10">
    <property type="entry name" value="Zinc finger, CHC2-type domain"/>
    <property type="match status" value="1"/>
</dbReference>
<keyword evidence="5 12" id="KW-0235">DNA replication</keyword>
<dbReference type="InterPro" id="IPR037068">
    <property type="entry name" value="DNA_primase_core_N_sf"/>
</dbReference>
<keyword evidence="9" id="KW-0460">Magnesium</keyword>
<feature type="zinc finger region" description="CHC2-type" evidence="12">
    <location>
        <begin position="40"/>
        <end position="64"/>
    </location>
</feature>
<keyword evidence="10 12" id="KW-0238">DNA-binding</keyword>
<dbReference type="InterPro" id="IPR034151">
    <property type="entry name" value="TOPRIM_DnaG_bac"/>
</dbReference>
<organism evidence="16 17">
    <name type="scientific">Virgibacillus sediminis</name>
    <dbReference type="NCBI Taxonomy" id="202260"/>
    <lineage>
        <taxon>Bacteria</taxon>
        <taxon>Bacillati</taxon>
        <taxon>Bacillota</taxon>
        <taxon>Bacilli</taxon>
        <taxon>Bacillales</taxon>
        <taxon>Bacillaceae</taxon>
        <taxon>Virgibacillus</taxon>
    </lineage>
</organism>
<evidence type="ECO:0000256" key="11">
    <source>
        <dbReference type="ARBA" id="ARBA00023163"/>
    </source>
</evidence>
<evidence type="ECO:0000256" key="8">
    <source>
        <dbReference type="ARBA" id="ARBA00022833"/>
    </source>
</evidence>
<dbReference type="PANTHER" id="PTHR30313:SF2">
    <property type="entry name" value="DNA PRIMASE"/>
    <property type="match status" value="1"/>
</dbReference>
<proteinExistence type="inferred from homology"/>
<keyword evidence="11 12" id="KW-0804">Transcription</keyword>
<evidence type="ECO:0000256" key="9">
    <source>
        <dbReference type="ARBA" id="ARBA00022842"/>
    </source>
</evidence>
<dbReference type="InterPro" id="IPR013264">
    <property type="entry name" value="DNAG_N"/>
</dbReference>
<keyword evidence="17" id="KW-1185">Reference proteome</keyword>
<dbReference type="Pfam" id="PF13155">
    <property type="entry name" value="Toprim_2"/>
    <property type="match status" value="1"/>
</dbReference>
<evidence type="ECO:0000256" key="4">
    <source>
        <dbReference type="ARBA" id="ARBA00022695"/>
    </source>
</evidence>
<evidence type="ECO:0000256" key="12">
    <source>
        <dbReference type="HAMAP-Rule" id="MF_00974"/>
    </source>
</evidence>
<dbReference type="RefSeq" id="WP_390305291.1">
    <property type="nucleotide sequence ID" value="NZ_JBHRRZ010000015.1"/>
</dbReference>
<keyword evidence="8 12" id="KW-0862">Zinc</keyword>
<dbReference type="CDD" id="cd03364">
    <property type="entry name" value="TOPRIM_DnaG_primases"/>
    <property type="match status" value="1"/>
</dbReference>
<dbReference type="Pfam" id="PF08275">
    <property type="entry name" value="DNAG_N"/>
    <property type="match status" value="1"/>
</dbReference>
<dbReference type="EMBL" id="JBHRRZ010000015">
    <property type="protein sequence ID" value="MFC2948378.1"/>
    <property type="molecule type" value="Genomic_DNA"/>
</dbReference>
<keyword evidence="6 12" id="KW-0479">Metal-binding</keyword>
<dbReference type="InterPro" id="IPR016136">
    <property type="entry name" value="DNA_helicase_N/primase_C"/>
</dbReference>
<keyword evidence="2 12" id="KW-0639">Primosome</keyword>